<keyword evidence="15" id="KW-1185">Reference proteome</keyword>
<evidence type="ECO:0000256" key="1">
    <source>
        <dbReference type="ARBA" id="ARBA00001947"/>
    </source>
</evidence>
<keyword evidence="7" id="KW-0732">Signal</keyword>
<evidence type="ECO:0000256" key="9">
    <source>
        <dbReference type="ARBA" id="ARBA00022833"/>
    </source>
</evidence>
<reference evidence="14" key="1">
    <citation type="submission" date="2022-10" db="EMBL/GenBank/DDBJ databases">
        <title>The WGS of Solirubrobacter sp. CPCC 204708.</title>
        <authorList>
            <person name="Jiang Z."/>
        </authorList>
    </citation>
    <scope>NUCLEOTIDE SEQUENCE</scope>
    <source>
        <strain evidence="14">CPCC 204708</strain>
    </source>
</reference>
<evidence type="ECO:0000256" key="5">
    <source>
        <dbReference type="ARBA" id="ARBA00022670"/>
    </source>
</evidence>
<keyword evidence="5" id="KW-0645">Protease</keyword>
<name>A0ABT4RQY4_9ACTN</name>
<dbReference type="PANTHER" id="PTHR33478:SF1">
    <property type="entry name" value="EXTRACELLULAR METALLOPROTEINASE MEP"/>
    <property type="match status" value="1"/>
</dbReference>
<dbReference type="InterPro" id="IPR011096">
    <property type="entry name" value="FTP_domain"/>
</dbReference>
<evidence type="ECO:0000256" key="4">
    <source>
        <dbReference type="ARBA" id="ARBA00022525"/>
    </source>
</evidence>
<comment type="similarity">
    <text evidence="3">Belongs to the peptidase M36 family.</text>
</comment>
<evidence type="ECO:0000256" key="8">
    <source>
        <dbReference type="ARBA" id="ARBA00022801"/>
    </source>
</evidence>
<evidence type="ECO:0000256" key="6">
    <source>
        <dbReference type="ARBA" id="ARBA00022723"/>
    </source>
</evidence>
<dbReference type="PROSITE" id="PS50022">
    <property type="entry name" value="FA58C_3"/>
    <property type="match status" value="1"/>
</dbReference>
<feature type="domain" description="F5/8 type C" evidence="13">
    <location>
        <begin position="623"/>
        <end position="774"/>
    </location>
</feature>
<evidence type="ECO:0000256" key="10">
    <source>
        <dbReference type="ARBA" id="ARBA00023049"/>
    </source>
</evidence>
<dbReference type="Pfam" id="PF02128">
    <property type="entry name" value="Peptidase_M36"/>
    <property type="match status" value="1"/>
</dbReference>
<evidence type="ECO:0000256" key="11">
    <source>
        <dbReference type="ARBA" id="ARBA00023145"/>
    </source>
</evidence>
<dbReference type="InterPro" id="IPR000421">
    <property type="entry name" value="FA58C"/>
</dbReference>
<keyword evidence="11" id="KW-0865">Zymogen</keyword>
<feature type="region of interest" description="Disordered" evidence="12">
    <location>
        <begin position="643"/>
        <end position="668"/>
    </location>
</feature>
<evidence type="ECO:0000256" key="3">
    <source>
        <dbReference type="ARBA" id="ARBA00006006"/>
    </source>
</evidence>
<gene>
    <name evidence="14" type="ORF">OJ962_25890</name>
</gene>
<dbReference type="Gene3D" id="2.60.120.260">
    <property type="entry name" value="Galactose-binding domain-like"/>
    <property type="match status" value="1"/>
</dbReference>
<dbReference type="SUPFAM" id="SSF49464">
    <property type="entry name" value="Carboxypeptidase regulatory domain-like"/>
    <property type="match status" value="1"/>
</dbReference>
<dbReference type="Pfam" id="PF07504">
    <property type="entry name" value="FTP"/>
    <property type="match status" value="1"/>
</dbReference>
<organism evidence="14 15">
    <name type="scientific">Solirubrobacter deserti</name>
    <dbReference type="NCBI Taxonomy" id="2282478"/>
    <lineage>
        <taxon>Bacteria</taxon>
        <taxon>Bacillati</taxon>
        <taxon>Actinomycetota</taxon>
        <taxon>Thermoleophilia</taxon>
        <taxon>Solirubrobacterales</taxon>
        <taxon>Solirubrobacteraceae</taxon>
        <taxon>Solirubrobacter</taxon>
    </lineage>
</organism>
<evidence type="ECO:0000256" key="2">
    <source>
        <dbReference type="ARBA" id="ARBA00004613"/>
    </source>
</evidence>
<dbReference type="EMBL" id="JAPCID010000048">
    <property type="protein sequence ID" value="MDA0140954.1"/>
    <property type="molecule type" value="Genomic_DNA"/>
</dbReference>
<dbReference type="Pfam" id="PF00754">
    <property type="entry name" value="F5_F8_type_C"/>
    <property type="match status" value="1"/>
</dbReference>
<evidence type="ECO:0000259" key="13">
    <source>
        <dbReference type="PROSITE" id="PS50022"/>
    </source>
</evidence>
<dbReference type="Proteomes" id="UP001147700">
    <property type="component" value="Unassembled WGS sequence"/>
</dbReference>
<evidence type="ECO:0000313" key="15">
    <source>
        <dbReference type="Proteomes" id="UP001147700"/>
    </source>
</evidence>
<evidence type="ECO:0000256" key="12">
    <source>
        <dbReference type="SAM" id="MobiDB-lite"/>
    </source>
</evidence>
<sequence>MLLLAACTLPASARADVEVLAGKLDGPLTRPAEGAAATIGLRYVREHRSQLGLTAADLETLDDPSVETIGDVRQVRWRHEIDGIEVADAELRVNVDSDGRLINVLGSPPEQPADTTPRLPKPQPDADLTIYDGRLGWRYRDGTTDLISDADTGKVLKRTELTRDATARVWENHPGATHGGQEVVRPLPVAWLSTDDRLFGPFVHTYTDLDGSNTAAPTEEVRPDPYPFSPVASCAICGWDGTNGTRLRNREQNAVQAFYLVNRFREHALSRLGFDFKGDRLLVEASDTAALSGNAFDTNNANMYTPPVGQSPRMQLYLWRSPYRTVNAGDDASIVFHEYAHGLTSRLVTDSDGVVALGSWQSGAMGEGWSDFYAKDFLLEQFPLLDDSGVRGDVSMGAYVDAVSNTMRTQGLDCPVGLDAPRCPGGGYTYGDFADGLPDWHRDGEIWAQTLWDLRGEVGMDDARVLVTRALPLAPPEPSFLDMRNAILQADQTHLAGRHHARIWKVFAARGMGLFASTTGGQDTEPVENFDDPTDAGAPGTITGRVTDAVDGAPVAGVTVSVGGLSAGPDARVATTRADGTYTLPNVPEQADATLVVRGTTRQQLETGFEQAFVTVDVVAGTTVTADAAVRRNWASIRAGATLQSSGGSENAGSGCGPKQALDGHTGSTWSMAARSPLVVMLPRTINVRGIGIDPREGCVDDWKSALRGYRVEVSGDGMQWRTAREGEFTFENRLQMNRFAISEPDVRYVRLTPLSNLGGATWTDVTEFAVYGHAHAETDVLSGPTVPDSTATFTFGGEGAARFECRVDAGAWEACTSPKTYTGLASGEHLFEVRAFNRANEPDPTPAQRAFTIDALLPQTKIESAPPATTREPNPGFTFSGGSSYECAWNGVAGPCARALGDGTHTLTVAARNAHGLDPSPASYTFTVDRTAPLTAISAATVAGRIATFAFASPDLTAVTHTCALDGVTAPCTSPRVYAGVGDGPHTFTVTATDAAGNTASATRTVTVDATPPETMIEWAPPPILTARDFALAFRAGEDATFVCSIDGAAATPCTSPLALSGLGDGAHSVVVTAIDAAGNADPTPARSDFTVVVPGVPAGPSPTPSVTPRATATPAPRAALATVAGPKTVSRRSGKVKLTLKGVRGAKVAVRAKVGTRVVGRATKTLSGSTLTLSLTLDKKRLKAGTSVSVRVQATGAGLTPVSRTLKIRVKA</sequence>
<dbReference type="Gene3D" id="3.10.170.10">
    <property type="match status" value="1"/>
</dbReference>
<dbReference type="InterPro" id="IPR008979">
    <property type="entry name" value="Galactose-bd-like_sf"/>
</dbReference>
<keyword evidence="9" id="KW-0862">Zinc</keyword>
<dbReference type="InterPro" id="IPR027268">
    <property type="entry name" value="Peptidase_M4/M1_CTD_sf"/>
</dbReference>
<comment type="caution">
    <text evidence="14">The sequence shown here is derived from an EMBL/GenBank/DDBJ whole genome shotgun (WGS) entry which is preliminary data.</text>
</comment>
<accession>A0ABT4RQY4</accession>
<feature type="compositionally biased region" description="Polar residues" evidence="12">
    <location>
        <begin position="643"/>
        <end position="652"/>
    </location>
</feature>
<dbReference type="SUPFAM" id="SSF49785">
    <property type="entry name" value="Galactose-binding domain-like"/>
    <property type="match status" value="1"/>
</dbReference>
<dbReference type="PANTHER" id="PTHR33478">
    <property type="entry name" value="EXTRACELLULAR METALLOPROTEINASE MEP"/>
    <property type="match status" value="1"/>
</dbReference>
<dbReference type="InterPro" id="IPR050371">
    <property type="entry name" value="Fungal_virulence_M36"/>
</dbReference>
<keyword evidence="4" id="KW-0964">Secreted</keyword>
<evidence type="ECO:0000256" key="7">
    <source>
        <dbReference type="ARBA" id="ARBA00022729"/>
    </source>
</evidence>
<comment type="cofactor">
    <cofactor evidence="1">
        <name>Zn(2+)</name>
        <dbReference type="ChEBI" id="CHEBI:29105"/>
    </cofactor>
</comment>
<dbReference type="InterPro" id="IPR001842">
    <property type="entry name" value="Peptidase_M36"/>
</dbReference>
<dbReference type="Gene3D" id="1.10.390.10">
    <property type="entry name" value="Neutral Protease Domain 2"/>
    <property type="match status" value="1"/>
</dbReference>
<dbReference type="InterPro" id="IPR008969">
    <property type="entry name" value="CarboxyPept-like_regulatory"/>
</dbReference>
<feature type="region of interest" description="Disordered" evidence="12">
    <location>
        <begin position="105"/>
        <end position="126"/>
    </location>
</feature>
<proteinExistence type="inferred from homology"/>
<evidence type="ECO:0000313" key="14">
    <source>
        <dbReference type="EMBL" id="MDA0140954.1"/>
    </source>
</evidence>
<keyword evidence="10" id="KW-0482">Metalloprotease</keyword>
<keyword evidence="8" id="KW-0378">Hydrolase</keyword>
<comment type="subcellular location">
    <subcellularLocation>
        <location evidence="2">Secreted</location>
    </subcellularLocation>
</comment>
<protein>
    <submittedName>
        <fullName evidence="14">M36 family metallopeptidase</fullName>
    </submittedName>
</protein>
<dbReference type="Gene3D" id="3.30.420.430">
    <property type="match status" value="1"/>
</dbReference>
<dbReference type="RefSeq" id="WP_202957744.1">
    <property type="nucleotide sequence ID" value="NZ_JAPCID010000048.1"/>
</dbReference>
<dbReference type="SUPFAM" id="SSF55486">
    <property type="entry name" value="Metalloproteases ('zincins'), catalytic domain"/>
    <property type="match status" value="1"/>
</dbReference>
<dbReference type="Gene3D" id="2.60.40.1120">
    <property type="entry name" value="Carboxypeptidase-like, regulatory domain"/>
    <property type="match status" value="1"/>
</dbReference>
<keyword evidence="6" id="KW-0479">Metal-binding</keyword>